<gene>
    <name evidence="2" type="ORF">GCM10023196_050360</name>
</gene>
<protein>
    <submittedName>
        <fullName evidence="2">TIGR03086 family metal-binding protein</fullName>
    </submittedName>
</protein>
<dbReference type="Gene3D" id="1.20.120.450">
    <property type="entry name" value="dinb family like domain"/>
    <property type="match status" value="1"/>
</dbReference>
<dbReference type="NCBIfam" id="TIGR03083">
    <property type="entry name" value="maleylpyruvate isomerase family mycothiol-dependent enzyme"/>
    <property type="match status" value="1"/>
</dbReference>
<evidence type="ECO:0000313" key="3">
    <source>
        <dbReference type="Proteomes" id="UP001501442"/>
    </source>
</evidence>
<accession>A0ABP8UGP7</accession>
<keyword evidence="3" id="KW-1185">Reference proteome</keyword>
<dbReference type="SUPFAM" id="SSF109854">
    <property type="entry name" value="DinB/YfiT-like putative metalloenzymes"/>
    <property type="match status" value="1"/>
</dbReference>
<evidence type="ECO:0000313" key="2">
    <source>
        <dbReference type="EMBL" id="GAA4629440.1"/>
    </source>
</evidence>
<reference evidence="3" key="1">
    <citation type="journal article" date="2019" name="Int. J. Syst. Evol. Microbiol.">
        <title>The Global Catalogue of Microorganisms (GCM) 10K type strain sequencing project: providing services to taxonomists for standard genome sequencing and annotation.</title>
        <authorList>
            <consortium name="The Broad Institute Genomics Platform"/>
            <consortium name="The Broad Institute Genome Sequencing Center for Infectious Disease"/>
            <person name="Wu L."/>
            <person name="Ma J."/>
        </authorList>
    </citation>
    <scope>NUCLEOTIDE SEQUENCE [LARGE SCALE GENOMIC DNA]</scope>
    <source>
        <strain evidence="3">JCM 17939</strain>
    </source>
</reference>
<dbReference type="EMBL" id="BAABHK010000007">
    <property type="protein sequence ID" value="GAA4629440.1"/>
    <property type="molecule type" value="Genomic_DNA"/>
</dbReference>
<dbReference type="InterPro" id="IPR017520">
    <property type="entry name" value="CHP03086"/>
</dbReference>
<dbReference type="RefSeq" id="WP_345433449.1">
    <property type="nucleotide sequence ID" value="NZ_BAABHK010000007.1"/>
</dbReference>
<dbReference type="InterPro" id="IPR024344">
    <property type="entry name" value="MDMPI_metal-binding"/>
</dbReference>
<dbReference type="NCBIfam" id="TIGR03086">
    <property type="entry name" value="TIGR03086 family metal-binding protein"/>
    <property type="match status" value="1"/>
</dbReference>
<feature type="domain" description="Mycothiol-dependent maleylpyruvate isomerase metal-binding" evidence="1">
    <location>
        <begin position="12"/>
        <end position="137"/>
    </location>
</feature>
<dbReference type="InterPro" id="IPR034660">
    <property type="entry name" value="DinB/YfiT-like"/>
</dbReference>
<comment type="caution">
    <text evidence="2">The sequence shown here is derived from an EMBL/GenBank/DDBJ whole genome shotgun (WGS) entry which is preliminary data.</text>
</comment>
<dbReference type="Pfam" id="PF11716">
    <property type="entry name" value="MDMPI_N"/>
    <property type="match status" value="1"/>
</dbReference>
<dbReference type="InterPro" id="IPR017517">
    <property type="entry name" value="Maleyloyr_isom"/>
</dbReference>
<dbReference type="Proteomes" id="UP001501442">
    <property type="component" value="Unassembled WGS sequence"/>
</dbReference>
<organism evidence="2 3">
    <name type="scientific">Actinoallomurus vinaceus</name>
    <dbReference type="NCBI Taxonomy" id="1080074"/>
    <lineage>
        <taxon>Bacteria</taxon>
        <taxon>Bacillati</taxon>
        <taxon>Actinomycetota</taxon>
        <taxon>Actinomycetes</taxon>
        <taxon>Streptosporangiales</taxon>
        <taxon>Thermomonosporaceae</taxon>
        <taxon>Actinoallomurus</taxon>
    </lineage>
</organism>
<name>A0ABP8UGP7_9ACTN</name>
<sequence>MSYPSSPERLGQSIDLFMRVLTGVSVDQYGDATPCAAFTVRDLVNHTAKMFLMTEAVGAGTEWDPSIAAADPMPFLAGTPETGWPPLLSERAQAAAKTWAVPQAWEGEANLSGSLMATATIGGILIAEFTIHAWDLAVATGQSPQIPDHLAESSLEIYRREAPRMRGLGLLADEVTLDAGASLFDQVLALSGRDPRWRPPPRAARAHSGEA</sequence>
<evidence type="ECO:0000259" key="1">
    <source>
        <dbReference type="Pfam" id="PF11716"/>
    </source>
</evidence>
<proteinExistence type="predicted"/>